<dbReference type="EMBL" id="JAUSWV010000002">
    <property type="protein sequence ID" value="MDQ0584638.1"/>
    <property type="molecule type" value="Genomic_DNA"/>
</dbReference>
<protein>
    <submittedName>
        <fullName evidence="1">Uncharacterized protein</fullName>
    </submittedName>
</protein>
<name>A0ABU0P0W4_STRRH</name>
<keyword evidence="2" id="KW-1185">Reference proteome</keyword>
<organism evidence="1 2">
    <name type="scientific">Streptomyces rishiriensis</name>
    <dbReference type="NCBI Taxonomy" id="68264"/>
    <lineage>
        <taxon>Bacteria</taxon>
        <taxon>Bacillati</taxon>
        <taxon>Actinomycetota</taxon>
        <taxon>Actinomycetes</taxon>
        <taxon>Kitasatosporales</taxon>
        <taxon>Streptomycetaceae</taxon>
        <taxon>Streptomyces</taxon>
    </lineage>
</organism>
<dbReference type="InterPro" id="IPR045960">
    <property type="entry name" value="DUF6380"/>
</dbReference>
<dbReference type="Proteomes" id="UP001230654">
    <property type="component" value="Unassembled WGS sequence"/>
</dbReference>
<evidence type="ECO:0000313" key="2">
    <source>
        <dbReference type="Proteomes" id="UP001230654"/>
    </source>
</evidence>
<evidence type="ECO:0000313" key="1">
    <source>
        <dbReference type="EMBL" id="MDQ0584638.1"/>
    </source>
</evidence>
<reference evidence="1 2" key="1">
    <citation type="submission" date="2023-07" db="EMBL/GenBank/DDBJ databases">
        <title>Comparative genomics of wheat-associated soil bacteria to identify genetic determinants of phenazine resistance.</title>
        <authorList>
            <person name="Mouncey N."/>
        </authorList>
    </citation>
    <scope>NUCLEOTIDE SEQUENCE [LARGE SCALE GENOMIC DNA]</scope>
    <source>
        <strain evidence="1 2">B2I6</strain>
    </source>
</reference>
<gene>
    <name evidence="1" type="ORF">QF030_006816</name>
</gene>
<accession>A0ABU0P0W4</accession>
<dbReference type="Pfam" id="PF19907">
    <property type="entry name" value="DUF6380"/>
    <property type="match status" value="1"/>
</dbReference>
<comment type="caution">
    <text evidence="1">The sequence shown here is derived from an EMBL/GenBank/DDBJ whole genome shotgun (WGS) entry which is preliminary data.</text>
</comment>
<dbReference type="RefSeq" id="WP_373428843.1">
    <property type="nucleotide sequence ID" value="NZ_JAUSWV010000002.1"/>
</dbReference>
<proteinExistence type="predicted"/>
<sequence length="50" mass="5044">MDTTGDEVGQGDSTGEKRHATLRCGAASLTATASGAEFKHHGRSAREGAG</sequence>